<dbReference type="CDD" id="cd02440">
    <property type="entry name" value="AdoMet_MTases"/>
    <property type="match status" value="1"/>
</dbReference>
<proteinExistence type="predicted"/>
<dbReference type="InterPro" id="IPR029063">
    <property type="entry name" value="SAM-dependent_MTases_sf"/>
</dbReference>
<dbReference type="Proteomes" id="UP000177082">
    <property type="component" value="Unassembled WGS sequence"/>
</dbReference>
<comment type="caution">
    <text evidence="2">The sequence shown here is derived from an EMBL/GenBank/DDBJ whole genome shotgun (WGS) entry which is preliminary data.</text>
</comment>
<evidence type="ECO:0000313" key="2">
    <source>
        <dbReference type="EMBL" id="OGM64296.1"/>
    </source>
</evidence>
<feature type="domain" description="Methyltransferase type 11" evidence="1">
    <location>
        <begin position="45"/>
        <end position="138"/>
    </location>
</feature>
<name>A0A1F8BJQ0_9BACT</name>
<sequence length="252" mass="29376">MSRKGYKEPEIYSKSKTVSKIRIFYWLYFLNPYINVLKGRKGRILDIGCAGGQVTRTLARELPSFKFFGIDINKKAIKHTKSISMDIIYILSDARSVPFKNNYFDSVYSIEVLEHTDNPGKILKEVNRVLKKGGIFYLTTSLEGEPKNLYYRLNKKLGFNAHEEMFGHVQHFSLIALESLLRNSGFKIITQKYTYHYINQIYRFVSTKYLEKFLPSFFVKILNFVFSFITGFESFILRNSVGLDIQVICLKS</sequence>
<dbReference type="GO" id="GO:0008757">
    <property type="term" value="F:S-adenosylmethionine-dependent methyltransferase activity"/>
    <property type="evidence" value="ECO:0007669"/>
    <property type="project" value="InterPro"/>
</dbReference>
<evidence type="ECO:0000259" key="1">
    <source>
        <dbReference type="Pfam" id="PF08241"/>
    </source>
</evidence>
<dbReference type="AlphaFoldDB" id="A0A1F8BJQ0"/>
<protein>
    <recommendedName>
        <fullName evidence="1">Methyltransferase type 11 domain-containing protein</fullName>
    </recommendedName>
</protein>
<reference evidence="2 3" key="1">
    <citation type="journal article" date="2016" name="Nat. Commun.">
        <title>Thousands of microbial genomes shed light on interconnected biogeochemical processes in an aquifer system.</title>
        <authorList>
            <person name="Anantharaman K."/>
            <person name="Brown C.T."/>
            <person name="Hug L.A."/>
            <person name="Sharon I."/>
            <person name="Castelle C.J."/>
            <person name="Probst A.J."/>
            <person name="Thomas B.C."/>
            <person name="Singh A."/>
            <person name="Wilkins M.J."/>
            <person name="Karaoz U."/>
            <person name="Brodie E.L."/>
            <person name="Williams K.H."/>
            <person name="Hubbard S.S."/>
            <person name="Banfield J.F."/>
        </authorList>
    </citation>
    <scope>NUCLEOTIDE SEQUENCE [LARGE SCALE GENOMIC DNA]</scope>
</reference>
<gene>
    <name evidence="2" type="ORF">A2961_00190</name>
</gene>
<dbReference type="STRING" id="1802519.A2961_00190"/>
<accession>A0A1F8BJQ0</accession>
<dbReference type="InterPro" id="IPR013216">
    <property type="entry name" value="Methyltransf_11"/>
</dbReference>
<dbReference type="Pfam" id="PF08241">
    <property type="entry name" value="Methyltransf_11"/>
    <property type="match status" value="1"/>
</dbReference>
<dbReference type="PANTHER" id="PTHR43861">
    <property type="entry name" value="TRANS-ACONITATE 2-METHYLTRANSFERASE-RELATED"/>
    <property type="match status" value="1"/>
</dbReference>
<organism evidence="2 3">
    <name type="scientific">Candidatus Woesebacteria bacterium RIFCSPLOWO2_01_FULL_39_21</name>
    <dbReference type="NCBI Taxonomy" id="1802519"/>
    <lineage>
        <taxon>Bacteria</taxon>
        <taxon>Candidatus Woeseibacteriota</taxon>
    </lineage>
</organism>
<dbReference type="SUPFAM" id="SSF53335">
    <property type="entry name" value="S-adenosyl-L-methionine-dependent methyltransferases"/>
    <property type="match status" value="1"/>
</dbReference>
<evidence type="ECO:0000313" key="3">
    <source>
        <dbReference type="Proteomes" id="UP000177082"/>
    </source>
</evidence>
<dbReference type="Gene3D" id="3.40.50.150">
    <property type="entry name" value="Vaccinia Virus protein VP39"/>
    <property type="match status" value="1"/>
</dbReference>
<dbReference type="EMBL" id="MGHF01000007">
    <property type="protein sequence ID" value="OGM64296.1"/>
    <property type="molecule type" value="Genomic_DNA"/>
</dbReference>
<dbReference type="PANTHER" id="PTHR43861:SF6">
    <property type="entry name" value="METHYLTRANSFERASE TYPE 11"/>
    <property type="match status" value="1"/>
</dbReference>